<name>A0A848P3S9_9RALS</name>
<dbReference type="InterPro" id="IPR000888">
    <property type="entry name" value="RmlC-like"/>
</dbReference>
<organism evidence="10 11">
    <name type="scientific">Ralstonia insidiosa</name>
    <dbReference type="NCBI Taxonomy" id="190721"/>
    <lineage>
        <taxon>Bacteria</taxon>
        <taxon>Pseudomonadati</taxon>
        <taxon>Pseudomonadota</taxon>
        <taxon>Betaproteobacteria</taxon>
        <taxon>Burkholderiales</taxon>
        <taxon>Burkholderiaceae</taxon>
        <taxon>Ralstonia</taxon>
    </lineage>
</organism>
<dbReference type="GO" id="GO:0005829">
    <property type="term" value="C:cytosol"/>
    <property type="evidence" value="ECO:0007669"/>
    <property type="project" value="TreeGrafter"/>
</dbReference>
<dbReference type="PANTHER" id="PTHR21047">
    <property type="entry name" value="DTDP-6-DEOXY-D-GLUCOSE-3,5 EPIMERASE"/>
    <property type="match status" value="1"/>
</dbReference>
<dbReference type="AlphaFoldDB" id="A0A848P3S9"/>
<dbReference type="Proteomes" id="UP000575469">
    <property type="component" value="Unassembled WGS sequence"/>
</dbReference>
<dbReference type="EC" id="5.1.3.13" evidence="3"/>
<dbReference type="GO" id="GO:0000271">
    <property type="term" value="P:polysaccharide biosynthetic process"/>
    <property type="evidence" value="ECO:0007669"/>
    <property type="project" value="TreeGrafter"/>
</dbReference>
<dbReference type="GO" id="GO:0008830">
    <property type="term" value="F:dTDP-4-dehydrorhamnose 3,5-epimerase activity"/>
    <property type="evidence" value="ECO:0007669"/>
    <property type="project" value="UniProtKB-EC"/>
</dbReference>
<evidence type="ECO:0000256" key="9">
    <source>
        <dbReference type="SAM" id="MobiDB-lite"/>
    </source>
</evidence>
<dbReference type="CDD" id="cd00438">
    <property type="entry name" value="cupin_RmlC"/>
    <property type="match status" value="1"/>
</dbReference>
<evidence type="ECO:0000256" key="7">
    <source>
        <dbReference type="ARBA" id="ARBA00033311"/>
    </source>
</evidence>
<evidence type="ECO:0000313" key="10">
    <source>
        <dbReference type="EMBL" id="NMV39284.1"/>
    </source>
</evidence>
<sequence length="186" mass="20683">MNHLTLHPTPLAGLFEISRRRMEDERGAFARLFCARELAEYGFAEPVAQVNHSYTRHSGTIRGLHFQHPPHAETKLVTCVRGSVFDVAVDLRRGSPTFLRWHAVRLSALNHNSVLIPPGFAHGFQTLEDDCELIYLHSAAHAPDAEGGVGPLDPALRIEWPRPMTTCSPRDRGHPPITAGFTGLDR</sequence>
<evidence type="ECO:0000256" key="6">
    <source>
        <dbReference type="ARBA" id="ARBA00031424"/>
    </source>
</evidence>
<comment type="function">
    <text evidence="2">Catalyzes the epimerization of the C3' and C5'positions of dTDP-6-deoxy-D-xylo-4-hexulose, forming dTDP-6-deoxy-L-lyxo-4-hexulose.</text>
</comment>
<gene>
    <name evidence="10" type="ORF">HGR00_15325</name>
</gene>
<feature type="active site" description="Proton donor" evidence="8">
    <location>
        <position position="135"/>
    </location>
</feature>
<feature type="active site" description="Proton acceptor" evidence="8">
    <location>
        <position position="65"/>
    </location>
</feature>
<feature type="region of interest" description="Disordered" evidence="9">
    <location>
        <begin position="167"/>
        <end position="186"/>
    </location>
</feature>
<evidence type="ECO:0000256" key="5">
    <source>
        <dbReference type="ARBA" id="ARBA00029758"/>
    </source>
</evidence>
<dbReference type="InterPro" id="IPR011051">
    <property type="entry name" value="RmlC_Cupin_sf"/>
</dbReference>
<dbReference type="Pfam" id="PF00908">
    <property type="entry name" value="dTDP_sugar_isom"/>
    <property type="match status" value="1"/>
</dbReference>
<proteinExistence type="predicted"/>
<evidence type="ECO:0000256" key="2">
    <source>
        <dbReference type="ARBA" id="ARBA00001997"/>
    </source>
</evidence>
<comment type="caution">
    <text evidence="10">The sequence shown here is derived from an EMBL/GenBank/DDBJ whole genome shotgun (WGS) entry which is preliminary data.</text>
</comment>
<dbReference type="InterPro" id="IPR014710">
    <property type="entry name" value="RmlC-like_jellyroll"/>
</dbReference>
<evidence type="ECO:0000313" key="11">
    <source>
        <dbReference type="Proteomes" id="UP000575469"/>
    </source>
</evidence>
<dbReference type="SUPFAM" id="SSF51182">
    <property type="entry name" value="RmlC-like cupins"/>
    <property type="match status" value="1"/>
</dbReference>
<dbReference type="RefSeq" id="WP_169340553.1">
    <property type="nucleotide sequence ID" value="NZ_JABBZM010000013.1"/>
</dbReference>
<dbReference type="GO" id="GO:0019305">
    <property type="term" value="P:dTDP-rhamnose biosynthetic process"/>
    <property type="evidence" value="ECO:0007669"/>
    <property type="project" value="TreeGrafter"/>
</dbReference>
<comment type="catalytic activity">
    <reaction evidence="1">
        <text>dTDP-4-dehydro-6-deoxy-alpha-D-glucose = dTDP-4-dehydro-beta-L-rhamnose</text>
        <dbReference type="Rhea" id="RHEA:16969"/>
        <dbReference type="ChEBI" id="CHEBI:57649"/>
        <dbReference type="ChEBI" id="CHEBI:62830"/>
        <dbReference type="EC" id="5.1.3.13"/>
    </reaction>
</comment>
<dbReference type="Gene3D" id="2.60.120.10">
    <property type="entry name" value="Jelly Rolls"/>
    <property type="match status" value="1"/>
</dbReference>
<dbReference type="PANTHER" id="PTHR21047:SF2">
    <property type="entry name" value="THYMIDINE DIPHOSPHO-4-KETO-RHAMNOSE 3,5-EPIMERASE"/>
    <property type="match status" value="1"/>
</dbReference>
<evidence type="ECO:0000256" key="4">
    <source>
        <dbReference type="ARBA" id="ARBA00019595"/>
    </source>
</evidence>
<protein>
    <recommendedName>
        <fullName evidence="4">dTDP-4-dehydrorhamnose 3,5-epimerase</fullName>
        <ecNumber evidence="3">5.1.3.13</ecNumber>
    </recommendedName>
    <alternativeName>
        <fullName evidence="6">Thymidine diphospho-4-keto-rhamnose 3,5-epimerase</fullName>
    </alternativeName>
    <alternativeName>
        <fullName evidence="5">dTDP-4-keto-6-deoxyglucose 3,5-epimerase</fullName>
    </alternativeName>
    <alternativeName>
        <fullName evidence="7">dTDP-6-deoxy-D-xylo-4-hexulose 3,5-epimerase</fullName>
    </alternativeName>
</protein>
<reference evidence="10 11" key="1">
    <citation type="submission" date="2020-04" db="EMBL/GenBank/DDBJ databases">
        <title>Ralstonia insidiosa genome sequencing and assembly.</title>
        <authorList>
            <person name="Martins R.C.R."/>
            <person name="Perdigao-Neto L.V."/>
            <person name="Levin A.S.S."/>
            <person name="Costa S.F."/>
        </authorList>
    </citation>
    <scope>NUCLEOTIDE SEQUENCE [LARGE SCALE GENOMIC DNA]</scope>
    <source>
        <strain evidence="10 11">5047</strain>
    </source>
</reference>
<evidence type="ECO:0000256" key="3">
    <source>
        <dbReference type="ARBA" id="ARBA00012098"/>
    </source>
</evidence>
<evidence type="ECO:0000256" key="8">
    <source>
        <dbReference type="PIRSR" id="PIRSR600888-1"/>
    </source>
</evidence>
<dbReference type="EMBL" id="JABBZM010000013">
    <property type="protein sequence ID" value="NMV39284.1"/>
    <property type="molecule type" value="Genomic_DNA"/>
</dbReference>
<accession>A0A848P3S9</accession>
<evidence type="ECO:0000256" key="1">
    <source>
        <dbReference type="ARBA" id="ARBA00001298"/>
    </source>
</evidence>